<dbReference type="SUPFAM" id="SSF118196">
    <property type="entry name" value="YaeB-like"/>
    <property type="match status" value="1"/>
</dbReference>
<evidence type="ECO:0000256" key="1">
    <source>
        <dbReference type="ARBA" id="ARBA00022691"/>
    </source>
</evidence>
<dbReference type="EMBL" id="QETF01000001">
    <property type="protein sequence ID" value="PWG18521.1"/>
    <property type="molecule type" value="Genomic_DNA"/>
</dbReference>
<dbReference type="InterPro" id="IPR023370">
    <property type="entry name" value="TrmO-like_N"/>
</dbReference>
<dbReference type="InterPro" id="IPR036413">
    <property type="entry name" value="YaeB-like_sf"/>
</dbReference>
<evidence type="ECO:0000256" key="2">
    <source>
        <dbReference type="ARBA" id="ARBA00033753"/>
    </source>
</evidence>
<gene>
    <name evidence="4" type="ORF">DFK10_00955</name>
</gene>
<dbReference type="GO" id="GO:0008168">
    <property type="term" value="F:methyltransferase activity"/>
    <property type="evidence" value="ECO:0007669"/>
    <property type="project" value="UniProtKB-KW"/>
</dbReference>
<comment type="caution">
    <text evidence="4">The sequence shown here is derived from an EMBL/GenBank/DDBJ whole genome shotgun (WGS) entry which is preliminary data.</text>
</comment>
<dbReference type="AlphaFoldDB" id="A0A2V1P7P2"/>
<dbReference type="InterPro" id="IPR040372">
    <property type="entry name" value="YaeB-like"/>
</dbReference>
<keyword evidence="1" id="KW-0949">S-adenosyl-L-methionine</keyword>
<protein>
    <submittedName>
        <fullName evidence="4">tRNA (N6-threonylcarbamoyladenosine(37)-N6)-methyltransferase TrmO</fullName>
    </submittedName>
</protein>
<evidence type="ECO:0000313" key="5">
    <source>
        <dbReference type="Proteomes" id="UP000245293"/>
    </source>
</evidence>
<keyword evidence="5" id="KW-1185">Reference proteome</keyword>
<dbReference type="GO" id="GO:0032259">
    <property type="term" value="P:methylation"/>
    <property type="evidence" value="ECO:0007669"/>
    <property type="project" value="UniProtKB-KW"/>
</dbReference>
<evidence type="ECO:0000313" key="4">
    <source>
        <dbReference type="EMBL" id="PWG18521.1"/>
    </source>
</evidence>
<dbReference type="Gene3D" id="2.40.30.70">
    <property type="entry name" value="YaeB-like"/>
    <property type="match status" value="1"/>
</dbReference>
<comment type="similarity">
    <text evidence="2">Belongs to the tRNA methyltransferase O family.</text>
</comment>
<dbReference type="InterPro" id="IPR036414">
    <property type="entry name" value="YaeB_N_sf"/>
</dbReference>
<dbReference type="PANTHER" id="PTHR12818">
    <property type="entry name" value="TRNA (ADENINE(37)-N6)-METHYLTRANSFERASE"/>
    <property type="match status" value="1"/>
</dbReference>
<dbReference type="Pfam" id="PF01980">
    <property type="entry name" value="TrmO_N"/>
    <property type="match status" value="1"/>
</dbReference>
<sequence length="163" mass="17603">MKTKPARDGEVALGFDPAECKDAAITFIGVLQSDWAPGEAPKNLRQSREAGGGHGRVVISAPYRDGLRGLQVGQAIWLVLWFDRARRDLIVQAPRHADGPRGTFALRSPVRPNPIAIEAVRITSLDHEAGEIGIDVTDAFDGTPVLDIKPWLDGIDIPPGPED</sequence>
<proteinExistence type="inferred from homology"/>
<keyword evidence="4" id="KW-0489">Methyltransferase</keyword>
<accession>A0A2V1P7P2</accession>
<dbReference type="PANTHER" id="PTHR12818:SF0">
    <property type="entry name" value="TRNA (ADENINE(37)-N6)-METHYLTRANSFERASE"/>
    <property type="match status" value="1"/>
</dbReference>
<dbReference type="RefSeq" id="WP_109385650.1">
    <property type="nucleotide sequence ID" value="NZ_QETF01000001.1"/>
</dbReference>
<dbReference type="PROSITE" id="PS51668">
    <property type="entry name" value="TSAA_2"/>
    <property type="match status" value="1"/>
</dbReference>
<keyword evidence="4" id="KW-0808">Transferase</keyword>
<name>A0A2V1P7P2_9RHOB</name>
<dbReference type="Proteomes" id="UP000245293">
    <property type="component" value="Unassembled WGS sequence"/>
</dbReference>
<feature type="domain" description="TsaA-like" evidence="3">
    <location>
        <begin position="25"/>
        <end position="160"/>
    </location>
</feature>
<dbReference type="OrthoDB" id="9804309at2"/>
<reference evidence="5" key="1">
    <citation type="submission" date="2018-05" db="EMBL/GenBank/DDBJ databases">
        <authorList>
            <person name="Du Z."/>
            <person name="Wang X."/>
        </authorList>
    </citation>
    <scope>NUCLEOTIDE SEQUENCE [LARGE SCALE GENOMIC DNA]</scope>
    <source>
        <strain evidence="5">WDS4C29</strain>
    </source>
</reference>
<evidence type="ECO:0000259" key="3">
    <source>
        <dbReference type="PROSITE" id="PS51668"/>
    </source>
</evidence>
<organism evidence="4 5">
    <name type="scientific">Salibaculum griseiflavum</name>
    <dbReference type="NCBI Taxonomy" id="1914409"/>
    <lineage>
        <taxon>Bacteria</taxon>
        <taxon>Pseudomonadati</taxon>
        <taxon>Pseudomonadota</taxon>
        <taxon>Alphaproteobacteria</taxon>
        <taxon>Rhodobacterales</taxon>
        <taxon>Roseobacteraceae</taxon>
        <taxon>Salibaculum</taxon>
    </lineage>
</organism>